<evidence type="ECO:0000313" key="4">
    <source>
        <dbReference type="EMBL" id="MFA0790414.1"/>
    </source>
</evidence>
<protein>
    <submittedName>
        <fullName evidence="4">Glycosyltransferase family 2 protein</fullName>
        <ecNumber evidence="4">2.4.-.-</ecNumber>
    </submittedName>
</protein>
<dbReference type="RefSeq" id="WP_371843181.1">
    <property type="nucleotide sequence ID" value="NZ_JBGMEL010000006.1"/>
</dbReference>
<evidence type="ECO:0000313" key="5">
    <source>
        <dbReference type="Proteomes" id="UP001569414"/>
    </source>
</evidence>
<dbReference type="Proteomes" id="UP001569414">
    <property type="component" value="Unassembled WGS sequence"/>
</dbReference>
<evidence type="ECO:0000259" key="3">
    <source>
        <dbReference type="Pfam" id="PF02709"/>
    </source>
</evidence>
<dbReference type="Gene3D" id="3.90.550.10">
    <property type="entry name" value="Spore Coat Polysaccharide Biosynthesis Protein SpsA, Chain A"/>
    <property type="match status" value="1"/>
</dbReference>
<organism evidence="4 5">
    <name type="scientific">Microbulbifer echini</name>
    <dbReference type="NCBI Taxonomy" id="1529067"/>
    <lineage>
        <taxon>Bacteria</taxon>
        <taxon>Pseudomonadati</taxon>
        <taxon>Pseudomonadota</taxon>
        <taxon>Gammaproteobacteria</taxon>
        <taxon>Cellvibrionales</taxon>
        <taxon>Microbulbiferaceae</taxon>
        <taxon>Microbulbifer</taxon>
    </lineage>
</organism>
<dbReference type="SUPFAM" id="SSF53448">
    <property type="entry name" value="Nucleotide-diphospho-sugar transferases"/>
    <property type="match status" value="1"/>
</dbReference>
<dbReference type="Pfam" id="PF00535">
    <property type="entry name" value="Glycos_transf_2"/>
    <property type="match status" value="1"/>
</dbReference>
<keyword evidence="5" id="KW-1185">Reference proteome</keyword>
<dbReference type="Pfam" id="PF02709">
    <property type="entry name" value="Glyco_transf_7C"/>
    <property type="match status" value="1"/>
</dbReference>
<keyword evidence="4" id="KW-0328">Glycosyltransferase</keyword>
<sequence>MNIRFSIIIPCYNNADLLRNVLQGYSTQTTPKESYEVILIDNNSSDPNIISCYNEYKNKVNITLVFRPVLANPFALNSARNLGVRIAKNNWCIFTDSDCIPSPSYLMQISTTISNKGEYICMAGLREFIHSKDVDITKIDTSNSHLSNCPRIKSPSNYGLIRDRRLGKIELLPNTEQPWGHFYGCNMVFKKQDIINAGLFDEQYDGTWGYDDIDLAYRVIHTLGVEPVFLKEAAVYHQDKVCSDTSASEIKNRIEKINNPNYKYICKKIPGYYEFSLREFKRFGLSEFQSLPK</sequence>
<gene>
    <name evidence="4" type="ORF">ACCI51_07630</name>
</gene>
<dbReference type="InterPro" id="IPR029044">
    <property type="entry name" value="Nucleotide-diphossugar_trans"/>
</dbReference>
<evidence type="ECO:0000259" key="2">
    <source>
        <dbReference type="Pfam" id="PF00535"/>
    </source>
</evidence>
<dbReference type="EC" id="2.4.-.-" evidence="4"/>
<dbReference type="PANTHER" id="PTHR43685">
    <property type="entry name" value="GLYCOSYLTRANSFERASE"/>
    <property type="match status" value="1"/>
</dbReference>
<dbReference type="GO" id="GO:0016757">
    <property type="term" value="F:glycosyltransferase activity"/>
    <property type="evidence" value="ECO:0007669"/>
    <property type="project" value="UniProtKB-KW"/>
</dbReference>
<proteinExistence type="predicted"/>
<feature type="domain" description="Galactosyltransferase C-terminal" evidence="3">
    <location>
        <begin position="176"/>
        <end position="222"/>
    </location>
</feature>
<accession>A0ABV4NN03</accession>
<dbReference type="PANTHER" id="PTHR43685:SF2">
    <property type="entry name" value="GLYCOSYLTRANSFERASE 2-LIKE DOMAIN-CONTAINING PROTEIN"/>
    <property type="match status" value="1"/>
</dbReference>
<name>A0ABV4NN03_9GAMM</name>
<dbReference type="InterPro" id="IPR050834">
    <property type="entry name" value="Glycosyltransf_2"/>
</dbReference>
<dbReference type="InterPro" id="IPR027791">
    <property type="entry name" value="Galactosyl_T_C"/>
</dbReference>
<evidence type="ECO:0000256" key="1">
    <source>
        <dbReference type="ARBA" id="ARBA00022679"/>
    </source>
</evidence>
<keyword evidence="1 4" id="KW-0808">Transferase</keyword>
<reference evidence="4 5" key="1">
    <citation type="submission" date="2024-08" db="EMBL/GenBank/DDBJ databases">
        <authorList>
            <person name="Ishaq N."/>
        </authorList>
    </citation>
    <scope>NUCLEOTIDE SEQUENCE [LARGE SCALE GENOMIC DNA]</scope>
    <source>
        <strain evidence="4 5">JCM 30400</strain>
    </source>
</reference>
<comment type="caution">
    <text evidence="4">The sequence shown here is derived from an EMBL/GenBank/DDBJ whole genome shotgun (WGS) entry which is preliminary data.</text>
</comment>
<dbReference type="EMBL" id="JBGMEL010000006">
    <property type="protein sequence ID" value="MFA0790414.1"/>
    <property type="molecule type" value="Genomic_DNA"/>
</dbReference>
<dbReference type="InterPro" id="IPR001173">
    <property type="entry name" value="Glyco_trans_2-like"/>
</dbReference>
<feature type="domain" description="Glycosyltransferase 2-like" evidence="2">
    <location>
        <begin position="6"/>
        <end position="128"/>
    </location>
</feature>